<dbReference type="AlphaFoldDB" id="A0A917IG31"/>
<dbReference type="GO" id="GO:1902600">
    <property type="term" value="P:proton transmembrane transport"/>
    <property type="evidence" value="ECO:0007669"/>
    <property type="project" value="InterPro"/>
</dbReference>
<dbReference type="InterPro" id="IPR038770">
    <property type="entry name" value="Na+/solute_symporter_sf"/>
</dbReference>
<comment type="caution">
    <text evidence="9">The sequence shown here is derived from an EMBL/GenBank/DDBJ whole genome shotgun (WGS) entry which is preliminary data.</text>
</comment>
<dbReference type="PANTHER" id="PTHR42751:SF4">
    <property type="entry name" value="K(+)_H(+) ANTIPORTER SUBUNIT KHTU"/>
    <property type="match status" value="1"/>
</dbReference>
<evidence type="ECO:0000313" key="9">
    <source>
        <dbReference type="EMBL" id="GGH41960.1"/>
    </source>
</evidence>
<evidence type="ECO:0000256" key="5">
    <source>
        <dbReference type="ARBA" id="ARBA00022989"/>
    </source>
</evidence>
<accession>A0A917IG31</accession>
<feature type="transmembrane region" description="Helical" evidence="7">
    <location>
        <begin position="353"/>
        <end position="375"/>
    </location>
</feature>
<organism evidence="9 10">
    <name type="scientific">Microbacterium album</name>
    <dbReference type="NCBI Taxonomy" id="2053191"/>
    <lineage>
        <taxon>Bacteria</taxon>
        <taxon>Bacillati</taxon>
        <taxon>Actinomycetota</taxon>
        <taxon>Actinomycetes</taxon>
        <taxon>Micrococcales</taxon>
        <taxon>Microbacteriaceae</taxon>
        <taxon>Microbacterium</taxon>
    </lineage>
</organism>
<feature type="transmembrane region" description="Helical" evidence="7">
    <location>
        <begin position="265"/>
        <end position="282"/>
    </location>
</feature>
<dbReference type="Proteomes" id="UP000657592">
    <property type="component" value="Unassembled WGS sequence"/>
</dbReference>
<evidence type="ECO:0000256" key="1">
    <source>
        <dbReference type="ARBA" id="ARBA00004141"/>
    </source>
</evidence>
<evidence type="ECO:0000256" key="7">
    <source>
        <dbReference type="SAM" id="Phobius"/>
    </source>
</evidence>
<evidence type="ECO:0000259" key="8">
    <source>
        <dbReference type="Pfam" id="PF00999"/>
    </source>
</evidence>
<keyword evidence="4 7" id="KW-0812">Transmembrane</keyword>
<evidence type="ECO:0000256" key="3">
    <source>
        <dbReference type="ARBA" id="ARBA00022448"/>
    </source>
</evidence>
<comment type="subcellular location">
    <subcellularLocation>
        <location evidence="1">Membrane</location>
        <topology evidence="1">Multi-pass membrane protein</topology>
    </subcellularLocation>
</comment>
<feature type="transmembrane region" description="Helical" evidence="7">
    <location>
        <begin position="288"/>
        <end position="311"/>
    </location>
</feature>
<evidence type="ECO:0000313" key="10">
    <source>
        <dbReference type="Proteomes" id="UP000657592"/>
    </source>
</evidence>
<proteinExistence type="inferred from homology"/>
<evidence type="ECO:0000256" key="4">
    <source>
        <dbReference type="ARBA" id="ARBA00022692"/>
    </source>
</evidence>
<feature type="transmembrane region" description="Helical" evidence="7">
    <location>
        <begin position="58"/>
        <end position="75"/>
    </location>
</feature>
<dbReference type="Pfam" id="PF00999">
    <property type="entry name" value="Na_H_Exchanger"/>
    <property type="match status" value="1"/>
</dbReference>
<feature type="transmembrane region" description="Helical" evidence="7">
    <location>
        <begin position="177"/>
        <end position="197"/>
    </location>
</feature>
<protein>
    <submittedName>
        <fullName evidence="9">Transporter</fullName>
    </submittedName>
</protein>
<keyword evidence="5 7" id="KW-1133">Transmembrane helix</keyword>
<dbReference type="RefSeq" id="WP_188755624.1">
    <property type="nucleotide sequence ID" value="NZ_BMJY01000004.1"/>
</dbReference>
<feature type="transmembrane region" description="Helical" evidence="7">
    <location>
        <begin position="148"/>
        <end position="171"/>
    </location>
</feature>
<feature type="transmembrane region" description="Helical" evidence="7">
    <location>
        <begin position="323"/>
        <end position="347"/>
    </location>
</feature>
<feature type="transmembrane region" description="Helical" evidence="7">
    <location>
        <begin position="209"/>
        <end position="229"/>
    </location>
</feature>
<feature type="transmembrane region" description="Helical" evidence="7">
    <location>
        <begin position="87"/>
        <end position="111"/>
    </location>
</feature>
<name>A0A917IG31_9MICO</name>
<dbReference type="InterPro" id="IPR006153">
    <property type="entry name" value="Cation/H_exchanger_TM"/>
</dbReference>
<reference evidence="9" key="1">
    <citation type="journal article" date="2014" name="Int. J. Syst. Evol. Microbiol.">
        <title>Complete genome sequence of Corynebacterium casei LMG S-19264T (=DSM 44701T), isolated from a smear-ripened cheese.</title>
        <authorList>
            <consortium name="US DOE Joint Genome Institute (JGI-PGF)"/>
            <person name="Walter F."/>
            <person name="Albersmeier A."/>
            <person name="Kalinowski J."/>
            <person name="Ruckert C."/>
        </authorList>
    </citation>
    <scope>NUCLEOTIDE SEQUENCE</scope>
    <source>
        <strain evidence="9">CGMCC 1.15794</strain>
    </source>
</reference>
<keyword evidence="10" id="KW-1185">Reference proteome</keyword>
<feature type="domain" description="Cation/H+ exchanger transmembrane" evidence="8">
    <location>
        <begin position="14"/>
        <end position="371"/>
    </location>
</feature>
<evidence type="ECO:0000256" key="2">
    <source>
        <dbReference type="ARBA" id="ARBA00005551"/>
    </source>
</evidence>
<evidence type="ECO:0000256" key="6">
    <source>
        <dbReference type="ARBA" id="ARBA00023136"/>
    </source>
</evidence>
<dbReference type="GO" id="GO:0016020">
    <property type="term" value="C:membrane"/>
    <property type="evidence" value="ECO:0007669"/>
    <property type="project" value="UniProtKB-SubCell"/>
</dbReference>
<dbReference type="GO" id="GO:0015297">
    <property type="term" value="F:antiporter activity"/>
    <property type="evidence" value="ECO:0007669"/>
    <property type="project" value="InterPro"/>
</dbReference>
<feature type="transmembrane region" description="Helical" evidence="7">
    <location>
        <begin position="235"/>
        <end position="253"/>
    </location>
</feature>
<dbReference type="PANTHER" id="PTHR42751">
    <property type="entry name" value="SODIUM/HYDROGEN EXCHANGER FAMILY/TRKA DOMAIN PROTEIN"/>
    <property type="match status" value="1"/>
</dbReference>
<comment type="similarity">
    <text evidence="2">Belongs to the monovalent cation:proton antiporter 2 (CPA2) transporter (TC 2.A.37) family.</text>
</comment>
<keyword evidence="6 7" id="KW-0472">Membrane</keyword>
<keyword evidence="3" id="KW-0813">Transport</keyword>
<gene>
    <name evidence="9" type="ORF">GCM10010921_14870</name>
</gene>
<dbReference type="Gene3D" id="1.20.1530.20">
    <property type="match status" value="1"/>
</dbReference>
<dbReference type="EMBL" id="BMJY01000004">
    <property type="protein sequence ID" value="GGH41960.1"/>
    <property type="molecule type" value="Genomic_DNA"/>
</dbReference>
<sequence length="400" mass="41327">MAETMMILGLLLVLATFLGRAARRIGLPSVPVYMLVGLAASPAVDVIPVELPHHEIELLGVIGLVLLLFHLGLEFDTAAFGKNARTLVLAGIGYIVINFGAGLVLGFVLGWGTAEALVIAGITGISSSAIVTKLMLDLRKMTRPEAPLILGIIVIEDIFLAVYLAVLGVVVNPGSGVWDSVLRFAVSVGFLAVLFVLARRGSRIVSRIVGEKSAELFVVGLVGISLLVAGVAEEAGVSDAIGAFMVGLIVAGTNARHRAETMVTPLRDTFAAVFFIGFGLTLDPAQFGAVLVPAVVAVALAIAANVAAGVVGARLQGFSALTGVEVGLTLLSRGEFALILATIAAGAGLDPRITSFAGLYVLILAILGPVLATYVPRMWAREDAAPAPPGREAVASGEWR</sequence>
<reference evidence="9" key="2">
    <citation type="submission" date="2020-09" db="EMBL/GenBank/DDBJ databases">
        <authorList>
            <person name="Sun Q."/>
            <person name="Zhou Y."/>
        </authorList>
    </citation>
    <scope>NUCLEOTIDE SEQUENCE</scope>
    <source>
        <strain evidence="9">CGMCC 1.15794</strain>
    </source>
</reference>
<feature type="transmembrane region" description="Helical" evidence="7">
    <location>
        <begin position="117"/>
        <end position="136"/>
    </location>
</feature>